<sequence>MKIIFNLLLKGIDFFYQRKIITFFKGNQNIEYDTLIDVGAHKGETIDSFLKNFKIKNIYSFEASKNTYTTLEIKIDKIRKQYNQTNIEIFNTGVGNSNEKKLFNELSESNSSTFNFIDQDSSYFKRKNKILSLFTKKNFFIKKIFVPQIKLNNFIKEKNLLKIDILKIDTEGYELEVLKGLEDSINLVNYIYFEHHYDNMIKKSYKFSEIHDHLNVNGFHQVFKIKMPLRKSFDYIYYKKTI</sequence>
<dbReference type="PANTHER" id="PTHR36973:SF4">
    <property type="entry name" value="NODULATION PROTEIN"/>
    <property type="match status" value="1"/>
</dbReference>
<keyword evidence="2" id="KW-0489">Methyltransferase</keyword>
<evidence type="ECO:0000259" key="1">
    <source>
        <dbReference type="Pfam" id="PF05050"/>
    </source>
</evidence>
<dbReference type="GO" id="GO:0032259">
    <property type="term" value="P:methylation"/>
    <property type="evidence" value="ECO:0007669"/>
    <property type="project" value="UniProtKB-KW"/>
</dbReference>
<feature type="domain" description="Methyltransferase FkbM" evidence="1">
    <location>
        <begin position="37"/>
        <end position="219"/>
    </location>
</feature>
<dbReference type="InterPro" id="IPR006342">
    <property type="entry name" value="FkbM_mtfrase"/>
</dbReference>
<name>A0ABX1T2F6_PELUQ</name>
<dbReference type="InterPro" id="IPR029063">
    <property type="entry name" value="SAM-dependent_MTases_sf"/>
</dbReference>
<keyword evidence="3" id="KW-1185">Reference proteome</keyword>
<comment type="caution">
    <text evidence="2">The sequence shown here is derived from an EMBL/GenBank/DDBJ whole genome shotgun (WGS) entry which is preliminary data.</text>
</comment>
<dbReference type="RefSeq" id="WP_169035574.1">
    <property type="nucleotide sequence ID" value="NZ_LANA01000001.1"/>
</dbReference>
<proteinExistence type="predicted"/>
<reference evidence="2 3" key="1">
    <citation type="submission" date="2019-07" db="EMBL/GenBank/DDBJ databases">
        <title>SAR11 Genome Evolution.</title>
        <authorList>
            <person name="Giovannoni S."/>
        </authorList>
    </citation>
    <scope>NUCLEOTIDE SEQUENCE [LARGE SCALE GENOMIC DNA]</scope>
    <source>
        <strain evidence="2 3">HTCC9565</strain>
    </source>
</reference>
<accession>A0ABX1T2F6</accession>
<organism evidence="2 3">
    <name type="scientific">Pelagibacter ubique</name>
    <dbReference type="NCBI Taxonomy" id="198252"/>
    <lineage>
        <taxon>Bacteria</taxon>
        <taxon>Pseudomonadati</taxon>
        <taxon>Pseudomonadota</taxon>
        <taxon>Alphaproteobacteria</taxon>
        <taxon>Candidatus Pelagibacterales</taxon>
        <taxon>Candidatus Pelagibacteraceae</taxon>
        <taxon>Candidatus Pelagibacter</taxon>
    </lineage>
</organism>
<dbReference type="PANTHER" id="PTHR36973">
    <property type="entry name" value="SLL1456 PROTEIN-RELATED"/>
    <property type="match status" value="1"/>
</dbReference>
<dbReference type="EMBL" id="LANA01000001">
    <property type="protein sequence ID" value="NMN67056.1"/>
    <property type="molecule type" value="Genomic_DNA"/>
</dbReference>
<dbReference type="GO" id="GO:0008168">
    <property type="term" value="F:methyltransferase activity"/>
    <property type="evidence" value="ECO:0007669"/>
    <property type="project" value="UniProtKB-KW"/>
</dbReference>
<dbReference type="Proteomes" id="UP001166004">
    <property type="component" value="Unassembled WGS sequence"/>
</dbReference>
<evidence type="ECO:0000313" key="3">
    <source>
        <dbReference type="Proteomes" id="UP001166004"/>
    </source>
</evidence>
<gene>
    <name evidence="2" type="ORF">VP91_00001890</name>
</gene>
<dbReference type="InterPro" id="IPR053188">
    <property type="entry name" value="FkbM_Methyltransferase"/>
</dbReference>
<dbReference type="Pfam" id="PF05050">
    <property type="entry name" value="Methyltransf_21"/>
    <property type="match status" value="1"/>
</dbReference>
<dbReference type="Gene3D" id="3.40.50.150">
    <property type="entry name" value="Vaccinia Virus protein VP39"/>
    <property type="match status" value="1"/>
</dbReference>
<dbReference type="SUPFAM" id="SSF53335">
    <property type="entry name" value="S-adenosyl-L-methionine-dependent methyltransferases"/>
    <property type="match status" value="1"/>
</dbReference>
<dbReference type="NCBIfam" id="TIGR01444">
    <property type="entry name" value="fkbM_fam"/>
    <property type="match status" value="1"/>
</dbReference>
<evidence type="ECO:0000313" key="2">
    <source>
        <dbReference type="EMBL" id="NMN67056.1"/>
    </source>
</evidence>
<protein>
    <submittedName>
        <fullName evidence="2">FkbM family methyltransferase</fullName>
    </submittedName>
</protein>
<keyword evidence="2" id="KW-0808">Transferase</keyword>